<dbReference type="EMBL" id="JAENIO010000016">
    <property type="protein sequence ID" value="MBK1833970.1"/>
    <property type="molecule type" value="Genomic_DNA"/>
</dbReference>
<gene>
    <name evidence="2" type="ORF">JIN78_07855</name>
</gene>
<dbReference type="AlphaFoldDB" id="A0A934RTN5"/>
<dbReference type="Proteomes" id="UP000604083">
    <property type="component" value="Unassembled WGS sequence"/>
</dbReference>
<proteinExistence type="predicted"/>
<keyword evidence="1" id="KW-0175">Coiled coil</keyword>
<dbReference type="InterPro" id="IPR016866">
    <property type="entry name" value="UCP028069"/>
</dbReference>
<keyword evidence="3" id="KW-1185">Reference proteome</keyword>
<protein>
    <submittedName>
        <fullName evidence="2">DUF3450 family protein</fullName>
    </submittedName>
</protein>
<comment type="caution">
    <text evidence="2">The sequence shown here is derived from an EMBL/GenBank/DDBJ whole genome shotgun (WGS) entry which is preliminary data.</text>
</comment>
<reference evidence="2" key="1">
    <citation type="submission" date="2021-01" db="EMBL/GenBank/DDBJ databases">
        <title>Modified the classification status of verrucomicrobia.</title>
        <authorList>
            <person name="Feng X."/>
        </authorList>
    </citation>
    <scope>NUCLEOTIDE SEQUENCE</scope>
    <source>
        <strain evidence="2">KCTC 12986</strain>
    </source>
</reference>
<evidence type="ECO:0000256" key="1">
    <source>
        <dbReference type="SAM" id="Coils"/>
    </source>
</evidence>
<sequence length="261" mass="28509">MALTLLLAGILPAAAQSVAEQHVELRAVISQWMGTVEKTHELESDWTTRQQELKNSIEGMEVMLQQAEADIAKMEARLALADESSQEKLAQQKEFNEAREALRAGLPAVEAAVAQVVPLLPEFYVSGESGSPKLKAAIESLAEHRTAEPDEKEKLGLNSRIQPLVHILTEGERFHSKLWAVSHPLRVGEVEKQMNVLYFGLAVAYAVDDAAEVALVGRSSDEGWTFAKLSGEGLPERVQALYQAADQSGESQMVTLPLTVD</sequence>
<organism evidence="2 3">
    <name type="scientific">Roseibacillus ishigakijimensis</name>
    <dbReference type="NCBI Taxonomy" id="454146"/>
    <lineage>
        <taxon>Bacteria</taxon>
        <taxon>Pseudomonadati</taxon>
        <taxon>Verrucomicrobiota</taxon>
        <taxon>Verrucomicrobiia</taxon>
        <taxon>Verrucomicrobiales</taxon>
        <taxon>Verrucomicrobiaceae</taxon>
        <taxon>Roseibacillus</taxon>
    </lineage>
</organism>
<feature type="coiled-coil region" evidence="1">
    <location>
        <begin position="50"/>
        <end position="84"/>
    </location>
</feature>
<dbReference type="Pfam" id="PF11932">
    <property type="entry name" value="DUF3450"/>
    <property type="match status" value="1"/>
</dbReference>
<evidence type="ECO:0000313" key="3">
    <source>
        <dbReference type="Proteomes" id="UP000604083"/>
    </source>
</evidence>
<evidence type="ECO:0000313" key="2">
    <source>
        <dbReference type="EMBL" id="MBK1833970.1"/>
    </source>
</evidence>
<name>A0A934RTN5_9BACT</name>
<accession>A0A934RTN5</accession>
<dbReference type="RefSeq" id="WP_377174294.1">
    <property type="nucleotide sequence ID" value="NZ_JBHUJA010000027.1"/>
</dbReference>